<keyword evidence="2" id="KW-1185">Reference proteome</keyword>
<accession>A0A0C2ZC95</accession>
<gene>
    <name evidence="1" type="ORF">SCLCIDRAFT_1187028</name>
</gene>
<name>A0A0C2ZC95_9AGAM</name>
<protein>
    <submittedName>
        <fullName evidence="1">Uncharacterized protein</fullName>
    </submittedName>
</protein>
<dbReference type="EMBL" id="KN822073">
    <property type="protein sequence ID" value="KIM59458.1"/>
    <property type="molecule type" value="Genomic_DNA"/>
</dbReference>
<dbReference type="HOGENOM" id="CLU_2334890_0_0_1"/>
<organism evidence="1 2">
    <name type="scientific">Scleroderma citrinum Foug A</name>
    <dbReference type="NCBI Taxonomy" id="1036808"/>
    <lineage>
        <taxon>Eukaryota</taxon>
        <taxon>Fungi</taxon>
        <taxon>Dikarya</taxon>
        <taxon>Basidiomycota</taxon>
        <taxon>Agaricomycotina</taxon>
        <taxon>Agaricomycetes</taxon>
        <taxon>Agaricomycetidae</taxon>
        <taxon>Boletales</taxon>
        <taxon>Sclerodermatineae</taxon>
        <taxon>Sclerodermataceae</taxon>
        <taxon>Scleroderma</taxon>
    </lineage>
</organism>
<dbReference type="STRING" id="1036808.A0A0C2ZC95"/>
<reference evidence="1 2" key="1">
    <citation type="submission" date="2014-04" db="EMBL/GenBank/DDBJ databases">
        <authorList>
            <consortium name="DOE Joint Genome Institute"/>
            <person name="Kuo A."/>
            <person name="Kohler A."/>
            <person name="Nagy L.G."/>
            <person name="Floudas D."/>
            <person name="Copeland A."/>
            <person name="Barry K.W."/>
            <person name="Cichocki N."/>
            <person name="Veneault-Fourrey C."/>
            <person name="LaButti K."/>
            <person name="Lindquist E.A."/>
            <person name="Lipzen A."/>
            <person name="Lundell T."/>
            <person name="Morin E."/>
            <person name="Murat C."/>
            <person name="Sun H."/>
            <person name="Tunlid A."/>
            <person name="Henrissat B."/>
            <person name="Grigoriev I.V."/>
            <person name="Hibbett D.S."/>
            <person name="Martin F."/>
            <person name="Nordberg H.P."/>
            <person name="Cantor M.N."/>
            <person name="Hua S.X."/>
        </authorList>
    </citation>
    <scope>NUCLEOTIDE SEQUENCE [LARGE SCALE GENOMIC DNA]</scope>
    <source>
        <strain evidence="1 2">Foug A</strain>
    </source>
</reference>
<evidence type="ECO:0000313" key="1">
    <source>
        <dbReference type="EMBL" id="KIM59458.1"/>
    </source>
</evidence>
<dbReference type="AlphaFoldDB" id="A0A0C2ZC95"/>
<proteinExistence type="predicted"/>
<dbReference type="InParanoid" id="A0A0C2ZC95"/>
<dbReference type="OrthoDB" id="2986975at2759"/>
<dbReference type="Proteomes" id="UP000053989">
    <property type="component" value="Unassembled WGS sequence"/>
</dbReference>
<evidence type="ECO:0000313" key="2">
    <source>
        <dbReference type="Proteomes" id="UP000053989"/>
    </source>
</evidence>
<sequence length="98" mass="11326">MRVTDPVWHNFLEHLRYGQVKEEDIMMLRTLIITNPNSTPTNFKSPPWDSASLVTLRHAVRCLWNEKALCKFSGDVGCRIFHCKAEDTIKGQPLTLQE</sequence>
<reference evidence="2" key="2">
    <citation type="submission" date="2015-01" db="EMBL/GenBank/DDBJ databases">
        <title>Evolutionary Origins and Diversification of the Mycorrhizal Mutualists.</title>
        <authorList>
            <consortium name="DOE Joint Genome Institute"/>
            <consortium name="Mycorrhizal Genomics Consortium"/>
            <person name="Kohler A."/>
            <person name="Kuo A."/>
            <person name="Nagy L.G."/>
            <person name="Floudas D."/>
            <person name="Copeland A."/>
            <person name="Barry K.W."/>
            <person name="Cichocki N."/>
            <person name="Veneault-Fourrey C."/>
            <person name="LaButti K."/>
            <person name="Lindquist E.A."/>
            <person name="Lipzen A."/>
            <person name="Lundell T."/>
            <person name="Morin E."/>
            <person name="Murat C."/>
            <person name="Riley R."/>
            <person name="Ohm R."/>
            <person name="Sun H."/>
            <person name="Tunlid A."/>
            <person name="Henrissat B."/>
            <person name="Grigoriev I.V."/>
            <person name="Hibbett D.S."/>
            <person name="Martin F."/>
        </authorList>
    </citation>
    <scope>NUCLEOTIDE SEQUENCE [LARGE SCALE GENOMIC DNA]</scope>
    <source>
        <strain evidence="2">Foug A</strain>
    </source>
</reference>